<gene>
    <name evidence="3" type="ORF">P280DRAFT_465102</name>
</gene>
<name>A0A6A6SDG8_9PLEO</name>
<feature type="region of interest" description="Disordered" evidence="1">
    <location>
        <begin position="1"/>
        <end position="21"/>
    </location>
</feature>
<evidence type="ECO:0000313" key="4">
    <source>
        <dbReference type="Proteomes" id="UP000799753"/>
    </source>
</evidence>
<protein>
    <submittedName>
        <fullName evidence="3">FAD dependent oxidoreductase</fullName>
    </submittedName>
</protein>
<dbReference type="AlphaFoldDB" id="A0A6A6SDG8"/>
<dbReference type="Pfam" id="PF01266">
    <property type="entry name" value="DAO"/>
    <property type="match status" value="1"/>
</dbReference>
<dbReference type="PANTHER" id="PTHR13847">
    <property type="entry name" value="SARCOSINE DEHYDROGENASE-RELATED"/>
    <property type="match status" value="1"/>
</dbReference>
<sequence length="512" mass="56195">MEKRARIPVGPPTSRPLPSYWHSPKSPLANVIEPETENTAPPYDYAIVGSGISGAMIAYNLLHSASNTNSTSNPPRIVMIEAREICSGATGRNGGHTKAASYRTYLQHRELYGKDEALRIARLEYANIVATHTLAEKLEIECENRRCNTVDLIYDQATFNAGKKAIEQMRQDVSEEEKELGRMAWYRVYEKDDGIKQKFWVREKNTNAAIQDDSERRLEKLVGAFEYAAGQINAYKFTTGILKQCVLKGLQLCTNTPVHSILPSPEEQEDQQFDIYTQYNTLQSRTVILATNGYTPYLLPTLQRAIVPLRGQITTQQPPKHAAHPSVLSHTYSFIYSAGYEYMISRNEADGTQHIVIGGGLARLPDAGVSEYGTVDDSRLNAGISTYLHGTLSGYFGEPNTASNEEEGAGYKIVQEWTGIMGATADGIPFVGEVPGQKGLWVCAGFNGHGMVLCLKSAEALVGMIRGGGEDDRWFPNSFSISMKRLERCAFSGRTDMVVPETGGGSVGAGGV</sequence>
<dbReference type="GO" id="GO:0005737">
    <property type="term" value="C:cytoplasm"/>
    <property type="evidence" value="ECO:0007669"/>
    <property type="project" value="TreeGrafter"/>
</dbReference>
<dbReference type="SUPFAM" id="SSF51905">
    <property type="entry name" value="FAD/NAD(P)-binding domain"/>
    <property type="match status" value="1"/>
</dbReference>
<keyword evidence="4" id="KW-1185">Reference proteome</keyword>
<feature type="domain" description="FAD dependent oxidoreductase" evidence="2">
    <location>
        <begin position="44"/>
        <end position="461"/>
    </location>
</feature>
<dbReference type="PANTHER" id="PTHR13847:SF284">
    <property type="entry name" value="FAD DEPENDENT OXIDOREDUCTASE DOMAIN-CONTAINING PROTEIN"/>
    <property type="match status" value="1"/>
</dbReference>
<accession>A0A6A6SDG8</accession>
<dbReference type="InterPro" id="IPR036188">
    <property type="entry name" value="FAD/NAD-bd_sf"/>
</dbReference>
<evidence type="ECO:0000256" key="1">
    <source>
        <dbReference type="SAM" id="MobiDB-lite"/>
    </source>
</evidence>
<proteinExistence type="predicted"/>
<reference evidence="3" key="1">
    <citation type="journal article" date="2020" name="Stud. Mycol.">
        <title>101 Dothideomycetes genomes: a test case for predicting lifestyles and emergence of pathogens.</title>
        <authorList>
            <person name="Haridas S."/>
            <person name="Albert R."/>
            <person name="Binder M."/>
            <person name="Bloem J."/>
            <person name="Labutti K."/>
            <person name="Salamov A."/>
            <person name="Andreopoulos B."/>
            <person name="Baker S."/>
            <person name="Barry K."/>
            <person name="Bills G."/>
            <person name="Bluhm B."/>
            <person name="Cannon C."/>
            <person name="Castanera R."/>
            <person name="Culley D."/>
            <person name="Daum C."/>
            <person name="Ezra D."/>
            <person name="Gonzalez J."/>
            <person name="Henrissat B."/>
            <person name="Kuo A."/>
            <person name="Liang C."/>
            <person name="Lipzen A."/>
            <person name="Lutzoni F."/>
            <person name="Magnuson J."/>
            <person name="Mondo S."/>
            <person name="Nolan M."/>
            <person name="Ohm R."/>
            <person name="Pangilinan J."/>
            <person name="Park H.-J."/>
            <person name="Ramirez L."/>
            <person name="Alfaro M."/>
            <person name="Sun H."/>
            <person name="Tritt A."/>
            <person name="Yoshinaga Y."/>
            <person name="Zwiers L.-H."/>
            <person name="Turgeon B."/>
            <person name="Goodwin S."/>
            <person name="Spatafora J."/>
            <person name="Crous P."/>
            <person name="Grigoriev I."/>
        </authorList>
    </citation>
    <scope>NUCLEOTIDE SEQUENCE</scope>
    <source>
        <strain evidence="3">CBS 473.64</strain>
    </source>
</reference>
<dbReference type="Gene3D" id="3.30.9.10">
    <property type="entry name" value="D-Amino Acid Oxidase, subunit A, domain 2"/>
    <property type="match status" value="1"/>
</dbReference>
<dbReference type="InterPro" id="IPR006076">
    <property type="entry name" value="FAD-dep_OxRdtase"/>
</dbReference>
<evidence type="ECO:0000259" key="2">
    <source>
        <dbReference type="Pfam" id="PF01266"/>
    </source>
</evidence>
<dbReference type="Gene3D" id="3.50.50.60">
    <property type="entry name" value="FAD/NAD(P)-binding domain"/>
    <property type="match status" value="1"/>
</dbReference>
<dbReference type="OrthoDB" id="429143at2759"/>
<organism evidence="3 4">
    <name type="scientific">Massarina eburnea CBS 473.64</name>
    <dbReference type="NCBI Taxonomy" id="1395130"/>
    <lineage>
        <taxon>Eukaryota</taxon>
        <taxon>Fungi</taxon>
        <taxon>Dikarya</taxon>
        <taxon>Ascomycota</taxon>
        <taxon>Pezizomycotina</taxon>
        <taxon>Dothideomycetes</taxon>
        <taxon>Pleosporomycetidae</taxon>
        <taxon>Pleosporales</taxon>
        <taxon>Massarineae</taxon>
        <taxon>Massarinaceae</taxon>
        <taxon>Massarina</taxon>
    </lineage>
</organism>
<dbReference type="Proteomes" id="UP000799753">
    <property type="component" value="Unassembled WGS sequence"/>
</dbReference>
<evidence type="ECO:0000313" key="3">
    <source>
        <dbReference type="EMBL" id="KAF2645197.1"/>
    </source>
</evidence>
<dbReference type="EMBL" id="MU006777">
    <property type="protein sequence ID" value="KAF2645197.1"/>
    <property type="molecule type" value="Genomic_DNA"/>
</dbReference>